<dbReference type="Proteomes" id="UP000186817">
    <property type="component" value="Unassembled WGS sequence"/>
</dbReference>
<keyword evidence="3 5" id="KW-0949">S-adenosyl-L-methionine</keyword>
<feature type="domain" description="SAM-dependent MTase RsmB/NOP-type" evidence="9">
    <location>
        <begin position="927"/>
        <end position="1229"/>
    </location>
</feature>
<evidence type="ECO:0000256" key="8">
    <source>
        <dbReference type="SAM" id="Phobius"/>
    </source>
</evidence>
<organism evidence="10 11">
    <name type="scientific">Symbiodinium microadriaticum</name>
    <name type="common">Dinoflagellate</name>
    <name type="synonym">Zooxanthella microadriatica</name>
    <dbReference type="NCBI Taxonomy" id="2951"/>
    <lineage>
        <taxon>Eukaryota</taxon>
        <taxon>Sar</taxon>
        <taxon>Alveolata</taxon>
        <taxon>Dinophyceae</taxon>
        <taxon>Suessiales</taxon>
        <taxon>Symbiodiniaceae</taxon>
        <taxon>Symbiodinium</taxon>
    </lineage>
</organism>
<dbReference type="GO" id="GO:0008173">
    <property type="term" value="F:RNA methyltransferase activity"/>
    <property type="evidence" value="ECO:0007669"/>
    <property type="project" value="InterPro"/>
</dbReference>
<dbReference type="PANTHER" id="PTHR22808">
    <property type="entry name" value="NCL1 YEAST -RELATED NOL1/NOP2/FMU SUN DOMAIN-CONTAINING"/>
    <property type="match status" value="1"/>
</dbReference>
<dbReference type="PRINTS" id="PR02008">
    <property type="entry name" value="RCMTFAMILY"/>
</dbReference>
<dbReference type="InterPro" id="IPR029063">
    <property type="entry name" value="SAM-dependent_MTases_sf"/>
</dbReference>
<evidence type="ECO:0000256" key="2">
    <source>
        <dbReference type="ARBA" id="ARBA00022679"/>
    </source>
</evidence>
<keyword evidence="8" id="KW-0472">Membrane</keyword>
<dbReference type="InterPro" id="IPR023267">
    <property type="entry name" value="RCMT"/>
</dbReference>
<dbReference type="Pfam" id="PF01189">
    <property type="entry name" value="Methyltr_RsmB-F"/>
    <property type="match status" value="1"/>
</dbReference>
<dbReference type="EMBL" id="LSRX01000394">
    <property type="protein sequence ID" value="OLP98501.1"/>
    <property type="molecule type" value="Genomic_DNA"/>
</dbReference>
<evidence type="ECO:0000256" key="1">
    <source>
        <dbReference type="ARBA" id="ARBA00022603"/>
    </source>
</evidence>
<dbReference type="GO" id="GO:0003723">
    <property type="term" value="F:RNA binding"/>
    <property type="evidence" value="ECO:0007669"/>
    <property type="project" value="UniProtKB-UniRule"/>
</dbReference>
<feature type="compositionally biased region" description="Basic and acidic residues" evidence="7">
    <location>
        <begin position="60"/>
        <end position="88"/>
    </location>
</feature>
<comment type="caution">
    <text evidence="10">The sequence shown here is derived from an EMBL/GenBank/DDBJ whole genome shotgun (WGS) entry which is preliminary data.</text>
</comment>
<feature type="transmembrane region" description="Helical" evidence="8">
    <location>
        <begin position="164"/>
        <end position="194"/>
    </location>
</feature>
<dbReference type="OrthoDB" id="442462at2759"/>
<evidence type="ECO:0000256" key="5">
    <source>
        <dbReference type="PROSITE-ProRule" id="PRU01023"/>
    </source>
</evidence>
<feature type="binding site" evidence="5">
    <location>
        <position position="1060"/>
    </location>
    <ligand>
        <name>S-adenosyl-L-methionine</name>
        <dbReference type="ChEBI" id="CHEBI:59789"/>
    </ligand>
</feature>
<keyword evidence="2 5" id="KW-0808">Transferase</keyword>
<keyword evidence="6" id="KW-0175">Coiled coil</keyword>
<keyword evidence="8" id="KW-1133">Transmembrane helix</keyword>
<feature type="coiled-coil region" evidence="6">
    <location>
        <begin position="415"/>
        <end position="449"/>
    </location>
</feature>
<protein>
    <submittedName>
        <fullName evidence="10">tRNA (Cytosine(34)-C(5))-methyltransferase</fullName>
    </submittedName>
</protein>
<dbReference type="PROSITE" id="PS51686">
    <property type="entry name" value="SAM_MT_RSMB_NOP"/>
    <property type="match status" value="1"/>
</dbReference>
<dbReference type="Gene3D" id="3.40.50.150">
    <property type="entry name" value="Vaccinia Virus protein VP39"/>
    <property type="match status" value="1"/>
</dbReference>
<gene>
    <name evidence="10" type="primary">Nsun2</name>
    <name evidence="10" type="ORF">AK812_SmicGene19030</name>
</gene>
<evidence type="ECO:0000256" key="4">
    <source>
        <dbReference type="ARBA" id="ARBA00022884"/>
    </source>
</evidence>
<dbReference type="InterPro" id="IPR049560">
    <property type="entry name" value="MeTrfase_RsmB-F_NOP2_cat"/>
</dbReference>
<feature type="region of interest" description="Disordered" evidence="7">
    <location>
        <begin position="825"/>
        <end position="846"/>
    </location>
</feature>
<proteinExistence type="inferred from homology"/>
<dbReference type="SUPFAM" id="SSF53335">
    <property type="entry name" value="S-adenosyl-L-methionine-dependent methyltransferases"/>
    <property type="match status" value="1"/>
</dbReference>
<name>A0A1Q9DTM3_SYMMI</name>
<sequence>MKGSVEWFFSDHFFLVAKALDIRCLEQLRHHINAELQRTQNWIDFEVQRFISNQWPPAPDDAKEVSKDGTPKDKDTSFKDGSGKDSPRASKSHSPRSRSHSPRVAPTRREEKQVTTNKPNVPPVNLKDAQNWHNAQNQWGIHDGDGEDVTPTGQVRLSPRQANLFSFALLGSLHIALFTIIIAVTTNTIIFIAISDTGRMPCAHKGENPHEPTMGCAPTVLRSIFYKYRVERTGARAKVLFRELPAARLFDRRSKIEDAWKSFWGIFNLRSSIQDRRLKIEDAWESFWGIFNLQSSIQDQADSSGLALLGTGACDFDGGHSCPAARAEATREKDEILVARHVAEEHKRPEPSATRDSALALALERSQALRRAADQESEVLRLTMLVERRELSELQRLRREHRAREQTAALRAEVFRGLEKMLTEQREHMEALEESAGLAERELQALQTLFYDPTPFTRLRLRSASPPPGIGLRCPLLLWNRDLPELLQLKLQVRQGGGGALRVSRPTGICTVAAMLALRSAILRLLDWQFLQSASLLGILEIGTWLVGFFSAEPLPSAQAMKDIGTTAKASASVGTAATASSPQEARRGLQAAFALAKISGGDDLRELCTALEAEIAQVQRVLAEAEQEKRRKEKQGGLMRVEDATLAFGTVRFSDELGSKRDFTKDARQSSPAPDSSAYLLGGQERAQYLATTRAMEAKFAQLTKLRRLLQVNAVQGVLLALRVVNQLMDTCGKVERLRPVEQTYSSFSGLEHAFVAKTVTHTGVARIPAEPVQLTLIRVMGSEGRKTPRLTGTKITVMPQPAPLATILHLSLMMTSEGRLSASMAGETPPAFDMPASPEHVDTSEDAAVPAPFADLATGVEEGEGSEDEGNHEDEAVPHMLYDLTEEQPKSVATAAAEGRRRWPAFAAYYEEQGIASPAALEAALAAMARPGAPFQCRFPESPTAAASLARLRAVLPNLAPVPWAPKAFRVVPGQPGKASDPKKIGLEVLRLMKEGDLCLQDVSSMLPVLAMKPPAPDMACLDMCAAPGSKAMQLLDALTSAPPAPGRNRGGFLVANERSEKRARRLLSRARWSPALARAILVCCTDAAIFPALRIAGPRGAFPKLRYDRVICDVPCSGDGQLRKTQDKFEVSRGLALHPLQLRILRRGLQLLAPGGQLVYSTCSLNPIEDEAVVAAALVEAADCEIVPLPARLLEEDVGLHPGISFWVVPGSGQAEGYAGKASSTAFRPGVDLPTMRPPPASSSTSLQLKHCRRALPTYAAWSGSGRSDSADEEKEDAARLAWFGDKKPRKIFKPMFPVAPSDMTEGVCKLFGISARDLLQHGLADQLGIPGFKRDRRMLLSVAKRLGDLQRHRQANVLDGGSPVATLMPKESWWPRRLSAWRPCHEEAQLLARLATRRVFPCTSALLKARTAPSNEEEGGAIVASGEVALAAVVEGGLLKLLATGDMLHNCIASRCNGDTMVQLAGRAPSEGDSTLASARWGRHRHNKVRDLQQSERAQLRCRSFSEGSQSAPDAWPAAFDVIGAAPAEEGRDWLMWQLDGTQQVILFAPDDEKARMRGGMCPNDMLANHGMKRPSSIVSITYRIPVQALRVHAKRSGPQMSVTLHTCARAQAHVPWADDDAEPCSVVLLKGEALRVPGGWYLAQRSLAACVGLLCPSNFRRCG</sequence>
<feature type="binding site" evidence="5">
    <location>
        <position position="1089"/>
    </location>
    <ligand>
        <name>S-adenosyl-L-methionine</name>
        <dbReference type="ChEBI" id="CHEBI:59789"/>
    </ligand>
</feature>
<evidence type="ECO:0000259" key="9">
    <source>
        <dbReference type="PROSITE" id="PS51686"/>
    </source>
</evidence>
<keyword evidence="4 5" id="KW-0694">RNA-binding</keyword>
<comment type="similarity">
    <text evidence="5">Belongs to the class I-like SAM-binding methyltransferase superfamily. RsmB/NOP family.</text>
</comment>
<keyword evidence="11" id="KW-1185">Reference proteome</keyword>
<evidence type="ECO:0000256" key="7">
    <source>
        <dbReference type="SAM" id="MobiDB-lite"/>
    </source>
</evidence>
<keyword evidence="8" id="KW-0812">Transmembrane</keyword>
<reference evidence="10 11" key="1">
    <citation type="submission" date="2016-02" db="EMBL/GenBank/DDBJ databases">
        <title>Genome analysis of coral dinoflagellate symbionts highlights evolutionary adaptations to a symbiotic lifestyle.</title>
        <authorList>
            <person name="Aranda M."/>
            <person name="Li Y."/>
            <person name="Liew Y.J."/>
            <person name="Baumgarten S."/>
            <person name="Simakov O."/>
            <person name="Wilson M."/>
            <person name="Piel J."/>
            <person name="Ashoor H."/>
            <person name="Bougouffa S."/>
            <person name="Bajic V.B."/>
            <person name="Ryu T."/>
            <person name="Ravasi T."/>
            <person name="Bayer T."/>
            <person name="Micklem G."/>
            <person name="Kim H."/>
            <person name="Bhak J."/>
            <person name="Lajeunesse T.C."/>
            <person name="Voolstra C.R."/>
        </authorList>
    </citation>
    <scope>NUCLEOTIDE SEQUENCE [LARGE SCALE GENOMIC DNA]</scope>
    <source>
        <strain evidence="10 11">CCMP2467</strain>
    </source>
</reference>
<evidence type="ECO:0000256" key="6">
    <source>
        <dbReference type="SAM" id="Coils"/>
    </source>
</evidence>
<evidence type="ECO:0000256" key="3">
    <source>
        <dbReference type="ARBA" id="ARBA00022691"/>
    </source>
</evidence>
<feature type="compositionally biased region" description="Basic residues" evidence="7">
    <location>
        <begin position="90"/>
        <end position="101"/>
    </location>
</feature>
<accession>A0A1Q9DTM3</accession>
<feature type="active site" description="Nucleophile" evidence="5">
    <location>
        <position position="1166"/>
    </location>
</feature>
<feature type="binding site" evidence="5">
    <location>
        <begin position="1027"/>
        <end position="1033"/>
    </location>
    <ligand>
        <name>S-adenosyl-L-methionine</name>
        <dbReference type="ChEBI" id="CHEBI:59789"/>
    </ligand>
</feature>
<feature type="binding site" evidence="5">
    <location>
        <position position="1116"/>
    </location>
    <ligand>
        <name>S-adenosyl-L-methionine</name>
        <dbReference type="ChEBI" id="CHEBI:59789"/>
    </ligand>
</feature>
<evidence type="ECO:0000313" key="11">
    <source>
        <dbReference type="Proteomes" id="UP000186817"/>
    </source>
</evidence>
<evidence type="ECO:0000313" key="10">
    <source>
        <dbReference type="EMBL" id="OLP98501.1"/>
    </source>
</evidence>
<feature type="region of interest" description="Disordered" evidence="7">
    <location>
        <begin position="53"/>
        <end position="127"/>
    </location>
</feature>
<dbReference type="InterPro" id="IPR001678">
    <property type="entry name" value="MeTrfase_RsmB-F_NOP2_dom"/>
</dbReference>
<keyword evidence="1 5" id="KW-0489">Methyltransferase</keyword>
<feature type="coiled-coil region" evidence="6">
    <location>
        <begin position="609"/>
        <end position="636"/>
    </location>
</feature>
<dbReference type="GO" id="GO:0001510">
    <property type="term" value="P:RNA methylation"/>
    <property type="evidence" value="ECO:0007669"/>
    <property type="project" value="InterPro"/>
</dbReference>